<dbReference type="RefSeq" id="WP_246429491.1">
    <property type="nucleotide sequence ID" value="NZ_JACIEJ010000015.1"/>
</dbReference>
<dbReference type="EMBL" id="JACIEJ010000015">
    <property type="protein sequence ID" value="MBB3988085.1"/>
    <property type="molecule type" value="Genomic_DNA"/>
</dbReference>
<reference evidence="2 3" key="1">
    <citation type="submission" date="2020-08" db="EMBL/GenBank/DDBJ databases">
        <title>Genomic Encyclopedia of Type Strains, Phase IV (KMG-IV): sequencing the most valuable type-strain genomes for metagenomic binning, comparative biology and taxonomic classification.</title>
        <authorList>
            <person name="Goeker M."/>
        </authorList>
    </citation>
    <scope>NUCLEOTIDE SEQUENCE [LARGE SCALE GENOMIC DNA]</scope>
    <source>
        <strain evidence="2 3">DSM 102235</strain>
    </source>
</reference>
<dbReference type="InterPro" id="IPR014710">
    <property type="entry name" value="RmlC-like_jellyroll"/>
</dbReference>
<evidence type="ECO:0000313" key="3">
    <source>
        <dbReference type="Proteomes" id="UP000541426"/>
    </source>
</evidence>
<evidence type="ECO:0000259" key="1">
    <source>
        <dbReference type="Pfam" id="PF05899"/>
    </source>
</evidence>
<dbReference type="InterPro" id="IPR008579">
    <property type="entry name" value="UGlyAH_Cupin_dom"/>
</dbReference>
<gene>
    <name evidence="2" type="ORF">GGQ68_004441</name>
</gene>
<dbReference type="Proteomes" id="UP000541426">
    <property type="component" value="Unassembled WGS sequence"/>
</dbReference>
<accession>A0A7W6GUE3</accession>
<comment type="caution">
    <text evidence="2">The sequence shown here is derived from an EMBL/GenBank/DDBJ whole genome shotgun (WGS) entry which is preliminary data.</text>
</comment>
<sequence>MKAPAMHRPLDITEAMDWESIRTMIGGESHVSGKALHKGSDGQSECGLWICTPDKWEYHMTRDEVCHFLEGRGTYSNASGDVIESTPDSAGLFPKGWQGASPVHVTVKKVCTIR</sequence>
<dbReference type="Pfam" id="PF05899">
    <property type="entry name" value="Cupin_3"/>
    <property type="match status" value="1"/>
</dbReference>
<proteinExistence type="predicted"/>
<organism evidence="2 3">
    <name type="scientific">Sagittula marina</name>
    <dbReference type="NCBI Taxonomy" id="943940"/>
    <lineage>
        <taxon>Bacteria</taxon>
        <taxon>Pseudomonadati</taxon>
        <taxon>Pseudomonadota</taxon>
        <taxon>Alphaproteobacteria</taxon>
        <taxon>Rhodobacterales</taxon>
        <taxon>Roseobacteraceae</taxon>
        <taxon>Sagittula</taxon>
    </lineage>
</organism>
<dbReference type="AlphaFoldDB" id="A0A7W6GUE3"/>
<feature type="domain" description="(S)-ureidoglycine aminohydrolase cupin" evidence="1">
    <location>
        <begin position="40"/>
        <end position="110"/>
    </location>
</feature>
<evidence type="ECO:0000313" key="2">
    <source>
        <dbReference type="EMBL" id="MBB3988085.1"/>
    </source>
</evidence>
<dbReference type="Gene3D" id="2.60.120.10">
    <property type="entry name" value="Jelly Rolls"/>
    <property type="match status" value="1"/>
</dbReference>
<protein>
    <recommendedName>
        <fullName evidence="1">(S)-ureidoglycine aminohydrolase cupin domain-containing protein</fullName>
    </recommendedName>
</protein>
<name>A0A7W6GUE3_9RHOB</name>
<keyword evidence="3" id="KW-1185">Reference proteome</keyword>
<dbReference type="SUPFAM" id="SSF51182">
    <property type="entry name" value="RmlC-like cupins"/>
    <property type="match status" value="1"/>
</dbReference>
<dbReference type="InterPro" id="IPR011051">
    <property type="entry name" value="RmlC_Cupin_sf"/>
</dbReference>